<keyword evidence="2" id="KW-1185">Reference proteome</keyword>
<proteinExistence type="predicted"/>
<dbReference type="KEGG" id="cre:CHLRE_03g203905v5"/>
<dbReference type="AlphaFoldDB" id="A0A2K3DZQ2"/>
<evidence type="ECO:0000313" key="1">
    <source>
        <dbReference type="EMBL" id="PNW86001.1"/>
    </source>
</evidence>
<dbReference type="EMBL" id="CM008964">
    <property type="protein sequence ID" value="PNW86001.1"/>
    <property type="molecule type" value="Genomic_DNA"/>
</dbReference>
<dbReference type="Proteomes" id="UP000006906">
    <property type="component" value="Chromosome 3"/>
</dbReference>
<protein>
    <submittedName>
        <fullName evidence="1">Uncharacterized protein</fullName>
    </submittedName>
</protein>
<gene>
    <name evidence="1" type="ORF">CHLRE_03g203905v5</name>
</gene>
<accession>A0A2K3DZQ2</accession>
<reference evidence="1 2" key="1">
    <citation type="journal article" date="2007" name="Science">
        <title>The Chlamydomonas genome reveals the evolution of key animal and plant functions.</title>
        <authorList>
            <person name="Merchant S.S."/>
            <person name="Prochnik S.E."/>
            <person name="Vallon O."/>
            <person name="Harris E.H."/>
            <person name="Karpowicz S.J."/>
            <person name="Witman G.B."/>
            <person name="Terry A."/>
            <person name="Salamov A."/>
            <person name="Fritz-Laylin L.K."/>
            <person name="Marechal-Drouard L."/>
            <person name="Marshall W.F."/>
            <person name="Qu L.H."/>
            <person name="Nelson D.R."/>
            <person name="Sanderfoot A.A."/>
            <person name="Spalding M.H."/>
            <person name="Kapitonov V.V."/>
            <person name="Ren Q."/>
            <person name="Ferris P."/>
            <person name="Lindquist E."/>
            <person name="Shapiro H."/>
            <person name="Lucas S.M."/>
            <person name="Grimwood J."/>
            <person name="Schmutz J."/>
            <person name="Cardol P."/>
            <person name="Cerutti H."/>
            <person name="Chanfreau G."/>
            <person name="Chen C.L."/>
            <person name="Cognat V."/>
            <person name="Croft M.T."/>
            <person name="Dent R."/>
            <person name="Dutcher S."/>
            <person name="Fernandez E."/>
            <person name="Fukuzawa H."/>
            <person name="Gonzalez-Ballester D."/>
            <person name="Gonzalez-Halphen D."/>
            <person name="Hallmann A."/>
            <person name="Hanikenne M."/>
            <person name="Hippler M."/>
            <person name="Inwood W."/>
            <person name="Jabbari K."/>
            <person name="Kalanon M."/>
            <person name="Kuras R."/>
            <person name="Lefebvre P.A."/>
            <person name="Lemaire S.D."/>
            <person name="Lobanov A.V."/>
            <person name="Lohr M."/>
            <person name="Manuell A."/>
            <person name="Meier I."/>
            <person name="Mets L."/>
            <person name="Mittag M."/>
            <person name="Mittelmeier T."/>
            <person name="Moroney J.V."/>
            <person name="Moseley J."/>
            <person name="Napoli C."/>
            <person name="Nedelcu A.M."/>
            <person name="Niyogi K."/>
            <person name="Novoselov S.V."/>
            <person name="Paulsen I.T."/>
            <person name="Pazour G."/>
            <person name="Purton S."/>
            <person name="Ral J.P."/>
            <person name="Riano-Pachon D.M."/>
            <person name="Riekhof W."/>
            <person name="Rymarquis L."/>
            <person name="Schroda M."/>
            <person name="Stern D."/>
            <person name="Umen J."/>
            <person name="Willows R."/>
            <person name="Wilson N."/>
            <person name="Zimmer S.L."/>
            <person name="Allmer J."/>
            <person name="Balk J."/>
            <person name="Bisova K."/>
            <person name="Chen C.J."/>
            <person name="Elias M."/>
            <person name="Gendler K."/>
            <person name="Hauser C."/>
            <person name="Lamb M.R."/>
            <person name="Ledford H."/>
            <person name="Long J.C."/>
            <person name="Minagawa J."/>
            <person name="Page M.D."/>
            <person name="Pan J."/>
            <person name="Pootakham W."/>
            <person name="Roje S."/>
            <person name="Rose A."/>
            <person name="Stahlberg E."/>
            <person name="Terauchi A.M."/>
            <person name="Yang P."/>
            <person name="Ball S."/>
            <person name="Bowler C."/>
            <person name="Dieckmann C.L."/>
            <person name="Gladyshev V.N."/>
            <person name="Green P."/>
            <person name="Jorgensen R."/>
            <person name="Mayfield S."/>
            <person name="Mueller-Roeber B."/>
            <person name="Rajamani S."/>
            <person name="Sayre R.T."/>
            <person name="Brokstein P."/>
            <person name="Dubchak I."/>
            <person name="Goodstein D."/>
            <person name="Hornick L."/>
            <person name="Huang Y.W."/>
            <person name="Jhaveri J."/>
            <person name="Luo Y."/>
            <person name="Martinez D."/>
            <person name="Ngau W.C."/>
            <person name="Otillar B."/>
            <person name="Poliakov A."/>
            <person name="Porter A."/>
            <person name="Szajkowski L."/>
            <person name="Werner G."/>
            <person name="Zhou K."/>
            <person name="Grigoriev I.V."/>
            <person name="Rokhsar D.S."/>
            <person name="Grossman A.R."/>
        </authorList>
    </citation>
    <scope>NUCLEOTIDE SEQUENCE [LARGE SCALE GENOMIC DNA]</scope>
    <source>
        <strain evidence="2">CC-503</strain>
    </source>
</reference>
<organism evidence="1 2">
    <name type="scientific">Chlamydomonas reinhardtii</name>
    <name type="common">Chlamydomonas smithii</name>
    <dbReference type="NCBI Taxonomy" id="3055"/>
    <lineage>
        <taxon>Eukaryota</taxon>
        <taxon>Viridiplantae</taxon>
        <taxon>Chlorophyta</taxon>
        <taxon>core chlorophytes</taxon>
        <taxon>Chlorophyceae</taxon>
        <taxon>CS clade</taxon>
        <taxon>Chlamydomonadales</taxon>
        <taxon>Chlamydomonadaceae</taxon>
        <taxon>Chlamydomonas</taxon>
    </lineage>
</organism>
<sequence>MYAPSARTWPHDTHRCWHPVSLHAAAKPPRCVPSGGGGKEAGLAPPPALRARCCWT</sequence>
<evidence type="ECO:0000313" key="2">
    <source>
        <dbReference type="Proteomes" id="UP000006906"/>
    </source>
</evidence>
<name>A0A2K3DZQ2_CHLRE</name>
<dbReference type="GeneID" id="66053026"/>
<dbReference type="Gramene" id="PNW86001">
    <property type="protein sequence ID" value="PNW86001"/>
    <property type="gene ID" value="CHLRE_03g203905v5"/>
</dbReference>
<dbReference type="RefSeq" id="XP_042926652.1">
    <property type="nucleotide sequence ID" value="XM_043061440.1"/>
</dbReference>
<dbReference type="InParanoid" id="A0A2K3DZQ2"/>